<dbReference type="PANTHER" id="PTHR43823:SF3">
    <property type="entry name" value="MULTIDRUG EXPORT PROTEIN MEPA"/>
    <property type="match status" value="1"/>
</dbReference>
<evidence type="ECO:0000256" key="4">
    <source>
        <dbReference type="ARBA" id="ARBA00022989"/>
    </source>
</evidence>
<feature type="transmembrane region" description="Helical" evidence="6">
    <location>
        <begin position="353"/>
        <end position="374"/>
    </location>
</feature>
<dbReference type="InterPro" id="IPR051327">
    <property type="entry name" value="MATE_MepA_subfamily"/>
</dbReference>
<accession>A0A1M5Y4Z8</accession>
<keyword evidence="8" id="KW-1185">Reference proteome</keyword>
<keyword evidence="4 6" id="KW-1133">Transmembrane helix</keyword>
<sequence length="445" mass="47869">MQNAGIKGIGREYIRFVVPSVIAMMISSVYIIIDGVFVGQGIGETALAAVNIVFPFIFLTMALTLLIAIGGANVYSFYKGSGDMAKANNVFCQCVALLIALGLLLGIPSFVFRRELGLLLGANSDILPYVTAFLAWAAPLQLLQSLTLGVSVFIRNDDAPGLVMAGTIAGSLVNVVLEYIFIMRLHKGIEYTVIANNIAMLVQGLIFAARFVFRKGQLTLALPRFRGFDLKRIFANGVSTFLMELSQSTVAYSFNLALIHSHGTQGVASYAIVTYICAIVYSVMIGVSQGAQPLMSRSHGGGDEKTVYRVYKMGVRTNIAASTAFLILCLILGKGMAALFQSGNSGLTDSAAHMLRLFTPGYIMIGLTLMNILYFQTTERDRYSTVVALLRCVGFVQVLLLILVPLVGGNGIYPAFIGGEACNAVLSFVFVRRAVRRSIPAGEIA</sequence>
<feature type="transmembrane region" description="Helical" evidence="6">
    <location>
        <begin position="267"/>
        <end position="287"/>
    </location>
</feature>
<evidence type="ECO:0000256" key="3">
    <source>
        <dbReference type="ARBA" id="ARBA00022692"/>
    </source>
</evidence>
<comment type="subcellular location">
    <subcellularLocation>
        <location evidence="1">Cell membrane</location>
        <topology evidence="1">Multi-pass membrane protein</topology>
    </subcellularLocation>
</comment>
<evidence type="ECO:0000256" key="2">
    <source>
        <dbReference type="ARBA" id="ARBA00022475"/>
    </source>
</evidence>
<keyword evidence="2" id="KW-1003">Cell membrane</keyword>
<feature type="transmembrane region" description="Helical" evidence="6">
    <location>
        <begin position="386"/>
        <end position="406"/>
    </location>
</feature>
<dbReference type="EMBL" id="FQXV01000007">
    <property type="protein sequence ID" value="SHI07150.1"/>
    <property type="molecule type" value="Genomic_DNA"/>
</dbReference>
<evidence type="ECO:0000256" key="5">
    <source>
        <dbReference type="ARBA" id="ARBA00023136"/>
    </source>
</evidence>
<feature type="transmembrane region" description="Helical" evidence="6">
    <location>
        <begin position="161"/>
        <end position="182"/>
    </location>
</feature>
<evidence type="ECO:0000313" key="8">
    <source>
        <dbReference type="Proteomes" id="UP000183995"/>
    </source>
</evidence>
<dbReference type="OrthoDB" id="305360at2"/>
<feature type="transmembrane region" description="Helical" evidence="6">
    <location>
        <begin position="319"/>
        <end position="341"/>
    </location>
</feature>
<feature type="transmembrane region" description="Helical" evidence="6">
    <location>
        <begin position="90"/>
        <end position="112"/>
    </location>
</feature>
<protein>
    <submittedName>
        <fullName evidence="7">Na+-driven multidrug efflux pump</fullName>
    </submittedName>
</protein>
<feature type="transmembrane region" description="Helical" evidence="6">
    <location>
        <begin position="53"/>
        <end position="78"/>
    </location>
</feature>
<dbReference type="STRING" id="1123282.SAMN02745823_02234"/>
<dbReference type="GO" id="GO:0042910">
    <property type="term" value="F:xenobiotic transmembrane transporter activity"/>
    <property type="evidence" value="ECO:0007669"/>
    <property type="project" value="InterPro"/>
</dbReference>
<reference evidence="7 8" key="1">
    <citation type="submission" date="2016-11" db="EMBL/GenBank/DDBJ databases">
        <authorList>
            <person name="Jaros S."/>
            <person name="Januszkiewicz K."/>
            <person name="Wedrychowicz H."/>
        </authorList>
    </citation>
    <scope>NUCLEOTIDE SEQUENCE [LARGE SCALE GENOMIC DNA]</scope>
    <source>
        <strain evidence="7 8">DSM 10068</strain>
    </source>
</reference>
<dbReference type="Pfam" id="PF01554">
    <property type="entry name" value="MatE"/>
    <property type="match status" value="2"/>
</dbReference>
<keyword evidence="5 6" id="KW-0472">Membrane</keyword>
<feature type="transmembrane region" description="Helical" evidence="6">
    <location>
        <begin position="12"/>
        <end position="33"/>
    </location>
</feature>
<keyword evidence="3 6" id="KW-0812">Transmembrane</keyword>
<evidence type="ECO:0000256" key="6">
    <source>
        <dbReference type="SAM" id="Phobius"/>
    </source>
</evidence>
<dbReference type="InterPro" id="IPR002528">
    <property type="entry name" value="MATE_fam"/>
</dbReference>
<organism evidence="7 8">
    <name type="scientific">Sporobacter termitidis DSM 10068</name>
    <dbReference type="NCBI Taxonomy" id="1123282"/>
    <lineage>
        <taxon>Bacteria</taxon>
        <taxon>Bacillati</taxon>
        <taxon>Bacillota</taxon>
        <taxon>Clostridia</taxon>
        <taxon>Eubacteriales</taxon>
        <taxon>Oscillospiraceae</taxon>
        <taxon>Sporobacter</taxon>
    </lineage>
</organism>
<proteinExistence type="predicted"/>
<feature type="transmembrane region" description="Helical" evidence="6">
    <location>
        <begin position="233"/>
        <end position="255"/>
    </location>
</feature>
<evidence type="ECO:0000256" key="1">
    <source>
        <dbReference type="ARBA" id="ARBA00004651"/>
    </source>
</evidence>
<name>A0A1M5Y4Z8_9FIRM</name>
<dbReference type="PANTHER" id="PTHR43823">
    <property type="entry name" value="SPORULATION PROTEIN YKVU"/>
    <property type="match status" value="1"/>
</dbReference>
<gene>
    <name evidence="7" type="ORF">SAMN02745823_02234</name>
</gene>
<dbReference type="Proteomes" id="UP000183995">
    <property type="component" value="Unassembled WGS sequence"/>
</dbReference>
<feature type="transmembrane region" description="Helical" evidence="6">
    <location>
        <begin position="412"/>
        <end position="431"/>
    </location>
</feature>
<feature type="transmembrane region" description="Helical" evidence="6">
    <location>
        <begin position="194"/>
        <end position="213"/>
    </location>
</feature>
<evidence type="ECO:0000313" key="7">
    <source>
        <dbReference type="EMBL" id="SHI07150.1"/>
    </source>
</evidence>
<dbReference type="AlphaFoldDB" id="A0A1M5Y4Z8"/>
<dbReference type="GO" id="GO:0015297">
    <property type="term" value="F:antiporter activity"/>
    <property type="evidence" value="ECO:0007669"/>
    <property type="project" value="InterPro"/>
</dbReference>
<feature type="transmembrane region" description="Helical" evidence="6">
    <location>
        <begin position="132"/>
        <end position="154"/>
    </location>
</feature>
<dbReference type="GO" id="GO:0005886">
    <property type="term" value="C:plasma membrane"/>
    <property type="evidence" value="ECO:0007669"/>
    <property type="project" value="UniProtKB-SubCell"/>
</dbReference>
<dbReference type="RefSeq" id="WP_073078902.1">
    <property type="nucleotide sequence ID" value="NZ_FQXV01000007.1"/>
</dbReference>